<dbReference type="Gene3D" id="3.40.50.150">
    <property type="entry name" value="Vaccinia Virus protein VP39"/>
    <property type="match status" value="1"/>
</dbReference>
<dbReference type="HOGENOM" id="CLU_037990_7_4_6"/>
<evidence type="ECO:0000313" key="2">
    <source>
        <dbReference type="EMBL" id="ABJ09952.1"/>
    </source>
</evidence>
<dbReference type="BioCyc" id="PAER208963:G1G74-4544-MONOMER"/>
<accession>A0A0H2Z723</accession>
<dbReference type="RefSeq" id="WP_003140911.1">
    <property type="nucleotide sequence ID" value="NC_008463.1"/>
</dbReference>
<dbReference type="EMBL" id="CP000438">
    <property type="protein sequence ID" value="ABJ09952.1"/>
    <property type="molecule type" value="Genomic_DNA"/>
</dbReference>
<dbReference type="SUPFAM" id="SSF53335">
    <property type="entry name" value="S-adenosyl-L-methionine-dependent methyltransferases"/>
    <property type="match status" value="1"/>
</dbReference>
<proteinExistence type="predicted"/>
<keyword evidence="2" id="KW-0489">Methyltransferase</keyword>
<dbReference type="AlphaFoldDB" id="A0A0H2Z723"/>
<dbReference type="InterPro" id="IPR052356">
    <property type="entry name" value="Thiol_S-MT"/>
</dbReference>
<gene>
    <name evidence="2" type="primary">pmtA</name>
    <name evidence="2" type="ordered locus">PA14_53910</name>
</gene>
<evidence type="ECO:0000259" key="1">
    <source>
        <dbReference type="Pfam" id="PF08241"/>
    </source>
</evidence>
<dbReference type="PANTHER" id="PTHR45036">
    <property type="entry name" value="METHYLTRANSFERASE LIKE 7B"/>
    <property type="match status" value="1"/>
</dbReference>
<dbReference type="PANTHER" id="PTHR45036:SF1">
    <property type="entry name" value="METHYLTRANSFERASE LIKE 7A"/>
    <property type="match status" value="1"/>
</dbReference>
<sequence length="216" mass="23554">MLSPPAAVPGESFVGIYDRYVLPRLIDFACGMGDVMKQRSLLVPRAHGRVLEIGLGTGLNLGFYDAAKVSAIVGVDPAAQMQALARERAAQIGIPVEMVALELGEIRAEAESFDTIVCTFTLCSIAAPLPALGEMRRVLKRGGELLFCEHGRAPDASVLAWQRRLTPWWKPLAGGCHLDRDMPALLREAGFRIDELEQGYLPGPRPMTYVYHGVAR</sequence>
<reference evidence="2 3" key="1">
    <citation type="journal article" date="2006" name="Genome Biol.">
        <title>Genomic analysis reveals that Pseudomonas aeruginosa virulence is combinatorial.</title>
        <authorList>
            <person name="Lee D.G."/>
            <person name="Urbach J.M."/>
            <person name="Wu G."/>
            <person name="Liberati N.T."/>
            <person name="Feinbaum R.L."/>
            <person name="Miyata S."/>
            <person name="Diggins L.T."/>
            <person name="He J."/>
            <person name="Saucier M."/>
            <person name="Deziel E."/>
            <person name="Friedman L."/>
            <person name="Li L."/>
            <person name="Grills G."/>
            <person name="Montgomery K."/>
            <person name="Kucherlapati R."/>
            <person name="Rahme L.G."/>
            <person name="Ausubel F.M."/>
        </authorList>
    </citation>
    <scope>NUCLEOTIDE SEQUENCE [LARGE SCALE GENOMIC DNA]</scope>
    <source>
        <strain evidence="2 3">UCBPP-PA14</strain>
    </source>
</reference>
<dbReference type="Pfam" id="PF08241">
    <property type="entry name" value="Methyltransf_11"/>
    <property type="match status" value="1"/>
</dbReference>
<dbReference type="InterPro" id="IPR029063">
    <property type="entry name" value="SAM-dependent_MTases_sf"/>
</dbReference>
<name>A0A0H2Z723_PSEAB</name>
<organism evidence="2 3">
    <name type="scientific">Pseudomonas aeruginosa (strain UCBPP-PA14)</name>
    <dbReference type="NCBI Taxonomy" id="208963"/>
    <lineage>
        <taxon>Bacteria</taxon>
        <taxon>Pseudomonadati</taxon>
        <taxon>Pseudomonadota</taxon>
        <taxon>Gammaproteobacteria</taxon>
        <taxon>Pseudomonadales</taxon>
        <taxon>Pseudomonadaceae</taxon>
        <taxon>Pseudomonas</taxon>
    </lineage>
</organism>
<dbReference type="CDD" id="cd02440">
    <property type="entry name" value="AdoMet_MTases"/>
    <property type="match status" value="1"/>
</dbReference>
<dbReference type="Proteomes" id="UP000000653">
    <property type="component" value="Chromosome"/>
</dbReference>
<dbReference type="GO" id="GO:0008757">
    <property type="term" value="F:S-adenosylmethionine-dependent methyltransferase activity"/>
    <property type="evidence" value="ECO:0007669"/>
    <property type="project" value="InterPro"/>
</dbReference>
<evidence type="ECO:0000313" key="3">
    <source>
        <dbReference type="Proteomes" id="UP000000653"/>
    </source>
</evidence>
<keyword evidence="2" id="KW-0808">Transferase</keyword>
<dbReference type="KEGG" id="pau:PA14_53910"/>
<feature type="domain" description="Methyltransferase type 11" evidence="1">
    <location>
        <begin position="51"/>
        <end position="147"/>
    </location>
</feature>
<dbReference type="InterPro" id="IPR013216">
    <property type="entry name" value="Methyltransf_11"/>
</dbReference>
<protein>
    <submittedName>
        <fullName evidence="2">Phospholipid methyltransferase</fullName>
    </submittedName>
</protein>
<dbReference type="GO" id="GO:0032259">
    <property type="term" value="P:methylation"/>
    <property type="evidence" value="ECO:0007669"/>
    <property type="project" value="UniProtKB-KW"/>
</dbReference>